<dbReference type="STRING" id="101127.A0A1X2GTZ1"/>
<accession>A0A1X2GTZ1</accession>
<dbReference type="OrthoDB" id="72325at2759"/>
<evidence type="ECO:0000313" key="5">
    <source>
        <dbReference type="EMBL" id="ORX60488.1"/>
    </source>
</evidence>
<dbReference type="Gene3D" id="2.30.42.10">
    <property type="match status" value="1"/>
</dbReference>
<keyword evidence="5" id="KW-0647">Proteasome</keyword>
<dbReference type="EMBL" id="MCGT01000004">
    <property type="protein sequence ID" value="ORX60488.1"/>
    <property type="molecule type" value="Genomic_DNA"/>
</dbReference>
<keyword evidence="6" id="KW-1185">Reference proteome</keyword>
<sequence length="178" mass="19410">MTRLKNLEMELQGHGVGMDEPLIDRQGFPRSDLDVASVRTLRHQIICLRNDHKNVMSEIEKVLHHIHQAQPPNNTETLSTPARPTSPASVPFAKVNAVAPDSPASMAGLQRNDLIVQFGTIRHDHMQPLSSLATTVQSHLGQPLPVVVSRNSQLVQLSLIPSTAWGGRGALGCHIVPL</sequence>
<evidence type="ECO:0000313" key="6">
    <source>
        <dbReference type="Proteomes" id="UP000242146"/>
    </source>
</evidence>
<dbReference type="GO" id="GO:0005634">
    <property type="term" value="C:nucleus"/>
    <property type="evidence" value="ECO:0007669"/>
    <property type="project" value="TreeGrafter"/>
</dbReference>
<dbReference type="GO" id="GO:0070682">
    <property type="term" value="P:proteasome regulatory particle assembly"/>
    <property type="evidence" value="ECO:0007669"/>
    <property type="project" value="InterPro"/>
</dbReference>
<dbReference type="Pfam" id="PF04495">
    <property type="entry name" value="GRASP55_65"/>
    <property type="match status" value="1"/>
</dbReference>
<organism evidence="5 6">
    <name type="scientific">Hesseltinella vesiculosa</name>
    <dbReference type="NCBI Taxonomy" id="101127"/>
    <lineage>
        <taxon>Eukaryota</taxon>
        <taxon>Fungi</taxon>
        <taxon>Fungi incertae sedis</taxon>
        <taxon>Mucoromycota</taxon>
        <taxon>Mucoromycotina</taxon>
        <taxon>Mucoromycetes</taxon>
        <taxon>Mucorales</taxon>
        <taxon>Cunninghamellaceae</taxon>
        <taxon>Hesseltinella</taxon>
    </lineage>
</organism>
<dbReference type="PANTHER" id="PTHR12651">
    <property type="entry name" value="26S PROTEASOME NON-ATPASE REGULATORY SUBUNIT 9"/>
    <property type="match status" value="1"/>
</dbReference>
<evidence type="ECO:0000256" key="2">
    <source>
        <dbReference type="ARBA" id="ARBA00068021"/>
    </source>
</evidence>
<feature type="domain" description="PDZ GRASP-type" evidence="3">
    <location>
        <begin position="92"/>
        <end position="175"/>
    </location>
</feature>
<name>A0A1X2GTZ1_9FUNG</name>
<proteinExistence type="predicted"/>
<dbReference type="GO" id="GO:0000502">
    <property type="term" value="C:proteasome complex"/>
    <property type="evidence" value="ECO:0007669"/>
    <property type="project" value="UniProtKB-KW"/>
</dbReference>
<keyword evidence="1" id="KW-0143">Chaperone</keyword>
<dbReference type="GO" id="GO:0005737">
    <property type="term" value="C:cytoplasm"/>
    <property type="evidence" value="ECO:0007669"/>
    <property type="project" value="TreeGrafter"/>
</dbReference>
<dbReference type="InterPro" id="IPR024958">
    <property type="entry name" value="GRASP_PDZ"/>
</dbReference>
<evidence type="ECO:0000259" key="3">
    <source>
        <dbReference type="Pfam" id="PF04495"/>
    </source>
</evidence>
<feature type="domain" description="Nas2 N-terminal" evidence="4">
    <location>
        <begin position="3"/>
        <end position="68"/>
    </location>
</feature>
<protein>
    <recommendedName>
        <fullName evidence="2">Probable 26S proteasome regulatory subunit p27</fullName>
    </recommendedName>
</protein>
<gene>
    <name evidence="5" type="ORF">DM01DRAFT_1332638</name>
</gene>
<dbReference type="InterPro" id="IPR035269">
    <property type="entry name" value="PSMD9"/>
</dbReference>
<reference evidence="5 6" key="1">
    <citation type="submission" date="2016-07" db="EMBL/GenBank/DDBJ databases">
        <title>Pervasive Adenine N6-methylation of Active Genes in Fungi.</title>
        <authorList>
            <consortium name="DOE Joint Genome Institute"/>
            <person name="Mondo S.J."/>
            <person name="Dannebaum R.O."/>
            <person name="Kuo R.C."/>
            <person name="Labutti K."/>
            <person name="Haridas S."/>
            <person name="Kuo A."/>
            <person name="Salamov A."/>
            <person name="Ahrendt S.R."/>
            <person name="Lipzen A."/>
            <person name="Sullivan W."/>
            <person name="Andreopoulos W.B."/>
            <person name="Clum A."/>
            <person name="Lindquist E."/>
            <person name="Daum C."/>
            <person name="Ramamoorthy G.K."/>
            <person name="Gryganskyi A."/>
            <person name="Culley D."/>
            <person name="Magnuson J.K."/>
            <person name="James T.Y."/>
            <person name="O'Malley M.A."/>
            <person name="Stajich J.E."/>
            <person name="Spatafora J.W."/>
            <person name="Visel A."/>
            <person name="Grigoriev I.V."/>
        </authorList>
    </citation>
    <scope>NUCLEOTIDE SEQUENCE [LARGE SCALE GENOMIC DNA]</scope>
    <source>
        <strain evidence="5 6">NRRL 3301</strain>
    </source>
</reference>
<dbReference type="InterPro" id="IPR040815">
    <property type="entry name" value="Nas2_N"/>
</dbReference>
<dbReference type="FunFam" id="2.30.42.10:FF:000107">
    <property type="entry name" value="26S proteasome non-ATPase regulatory subunit 9"/>
    <property type="match status" value="1"/>
</dbReference>
<dbReference type="Gene3D" id="6.10.140.1710">
    <property type="match status" value="1"/>
</dbReference>
<dbReference type="SUPFAM" id="SSF50156">
    <property type="entry name" value="PDZ domain-like"/>
    <property type="match status" value="1"/>
</dbReference>
<dbReference type="InterPro" id="IPR036034">
    <property type="entry name" value="PDZ_sf"/>
</dbReference>
<dbReference type="PANTHER" id="PTHR12651:SF1">
    <property type="entry name" value="26S PROTEASOME NON-ATPASE REGULATORY SUBUNIT 9"/>
    <property type="match status" value="1"/>
</dbReference>
<dbReference type="Proteomes" id="UP000242146">
    <property type="component" value="Unassembled WGS sequence"/>
</dbReference>
<evidence type="ECO:0000259" key="4">
    <source>
        <dbReference type="Pfam" id="PF18265"/>
    </source>
</evidence>
<evidence type="ECO:0000256" key="1">
    <source>
        <dbReference type="ARBA" id="ARBA00023186"/>
    </source>
</evidence>
<dbReference type="Pfam" id="PF18265">
    <property type="entry name" value="Nas2_N"/>
    <property type="match status" value="1"/>
</dbReference>
<comment type="caution">
    <text evidence="5">The sequence shown here is derived from an EMBL/GenBank/DDBJ whole genome shotgun (WGS) entry which is preliminary data.</text>
</comment>
<dbReference type="AlphaFoldDB" id="A0A1X2GTZ1"/>